<organism evidence="4 5">
    <name type="scientific">Crocodylus porosus</name>
    <name type="common">Saltwater crocodile</name>
    <name type="synonym">Estuarine crocodile</name>
    <dbReference type="NCBI Taxonomy" id="8502"/>
    <lineage>
        <taxon>Eukaryota</taxon>
        <taxon>Metazoa</taxon>
        <taxon>Chordata</taxon>
        <taxon>Craniata</taxon>
        <taxon>Vertebrata</taxon>
        <taxon>Euteleostomi</taxon>
        <taxon>Archelosauria</taxon>
        <taxon>Archosauria</taxon>
        <taxon>Crocodylia</taxon>
        <taxon>Longirostres</taxon>
        <taxon>Crocodylidae</taxon>
        <taxon>Crocodylus</taxon>
    </lineage>
</organism>
<protein>
    <submittedName>
        <fullName evidence="4">Dehydrogenase/reductase 9</fullName>
    </submittedName>
</protein>
<dbReference type="GO" id="GO:0042904">
    <property type="term" value="P:9-cis-retinoic acid biosynthetic process"/>
    <property type="evidence" value="ECO:0007669"/>
    <property type="project" value="Ensembl"/>
</dbReference>
<dbReference type="OMA" id="PQTHYIA"/>
<dbReference type="PRINTS" id="PR00080">
    <property type="entry name" value="SDRFAMILY"/>
</dbReference>
<dbReference type="InterPro" id="IPR002347">
    <property type="entry name" value="SDR_fam"/>
</dbReference>
<dbReference type="FunFam" id="3.40.50.720:FF:000074">
    <property type="entry name" value="Retinol dehydrogenase type 1"/>
    <property type="match status" value="1"/>
</dbReference>
<dbReference type="Proteomes" id="UP000594220">
    <property type="component" value="Unplaced"/>
</dbReference>
<dbReference type="PANTHER" id="PTHR43313">
    <property type="entry name" value="SHORT-CHAIN DEHYDROGENASE/REDUCTASE FAMILY 9C"/>
    <property type="match status" value="1"/>
</dbReference>
<dbReference type="InterPro" id="IPR036291">
    <property type="entry name" value="NAD(P)-bd_dom_sf"/>
</dbReference>
<dbReference type="GO" id="GO:0047035">
    <property type="term" value="F:testosterone dehydrogenase (NAD+) activity"/>
    <property type="evidence" value="ECO:0007669"/>
    <property type="project" value="Ensembl"/>
</dbReference>
<dbReference type="GO" id="GO:0008209">
    <property type="term" value="P:androgen metabolic process"/>
    <property type="evidence" value="ECO:0007669"/>
    <property type="project" value="Ensembl"/>
</dbReference>
<keyword evidence="5" id="KW-1185">Reference proteome</keyword>
<evidence type="ECO:0000313" key="4">
    <source>
        <dbReference type="Ensembl" id="ENSCPRP00005022667.1"/>
    </source>
</evidence>
<dbReference type="GO" id="GO:0004745">
    <property type="term" value="F:all-trans-retinol dehydrogenase (NAD+) activity"/>
    <property type="evidence" value="ECO:0007669"/>
    <property type="project" value="Ensembl"/>
</dbReference>
<dbReference type="Pfam" id="PF00106">
    <property type="entry name" value="adh_short"/>
    <property type="match status" value="1"/>
</dbReference>
<dbReference type="GO" id="GO:0047044">
    <property type="term" value="F:androstan-3-alpha,17-beta-diol dehydrogenase (NAD+) activity"/>
    <property type="evidence" value="ECO:0007669"/>
    <property type="project" value="Ensembl"/>
</dbReference>
<dbReference type="GO" id="GO:0047023">
    <property type="term" value="F:androsterone dehydrogenase [NAD(P)+] activity"/>
    <property type="evidence" value="ECO:0007669"/>
    <property type="project" value="Ensembl"/>
</dbReference>
<evidence type="ECO:0000313" key="5">
    <source>
        <dbReference type="Proteomes" id="UP000594220"/>
    </source>
</evidence>
<dbReference type="AlphaFoldDB" id="A0A7M4FBX6"/>
<accession>A0A7M4FBX6</accession>
<reference evidence="4" key="1">
    <citation type="submission" date="2025-08" db="UniProtKB">
        <authorList>
            <consortium name="Ensembl"/>
        </authorList>
    </citation>
    <scope>IDENTIFICATION</scope>
</reference>
<evidence type="ECO:0000256" key="2">
    <source>
        <dbReference type="ARBA" id="ARBA00023002"/>
    </source>
</evidence>
<dbReference type="CDD" id="cd09805">
    <property type="entry name" value="type2_17beta_HSD-like_SDR_c"/>
    <property type="match status" value="1"/>
</dbReference>
<dbReference type="Gene3D" id="3.40.50.720">
    <property type="entry name" value="NAD(P)-binding Rossmann-like Domain"/>
    <property type="match status" value="1"/>
</dbReference>
<keyword evidence="2" id="KW-0560">Oxidoreductase</keyword>
<dbReference type="SUPFAM" id="SSF51735">
    <property type="entry name" value="NAD(P)-binding Rossmann-fold domains"/>
    <property type="match status" value="1"/>
</dbReference>
<gene>
    <name evidence="4" type="primary">DHRS9</name>
</gene>
<dbReference type="Ensembl" id="ENSCPRT00005026489.1">
    <property type="protein sequence ID" value="ENSCPRP00005022667.1"/>
    <property type="gene ID" value="ENSCPRG00005015788.1"/>
</dbReference>
<evidence type="ECO:0000256" key="3">
    <source>
        <dbReference type="RuleBase" id="RU000363"/>
    </source>
</evidence>
<proteinExistence type="inferred from homology"/>
<dbReference type="GO" id="GO:0042448">
    <property type="term" value="P:progesterone metabolic process"/>
    <property type="evidence" value="ECO:0007669"/>
    <property type="project" value="Ensembl"/>
</dbReference>
<evidence type="ECO:0000256" key="1">
    <source>
        <dbReference type="ARBA" id="ARBA00006484"/>
    </source>
</evidence>
<dbReference type="GO" id="GO:0005789">
    <property type="term" value="C:endoplasmic reticulum membrane"/>
    <property type="evidence" value="ECO:0007669"/>
    <property type="project" value="Ensembl"/>
</dbReference>
<reference evidence="4" key="2">
    <citation type="submission" date="2025-09" db="UniProtKB">
        <authorList>
            <consortium name="Ensembl"/>
        </authorList>
    </citation>
    <scope>IDENTIFICATION</scope>
</reference>
<comment type="similarity">
    <text evidence="1 3">Belongs to the short-chain dehydrogenases/reductases (SDR) family.</text>
</comment>
<dbReference type="PRINTS" id="PR00081">
    <property type="entry name" value="GDHRDH"/>
</dbReference>
<dbReference type="GeneTree" id="ENSGT00940000158665"/>
<name>A0A7M4FBX6_CROPO</name>
<sequence length="325" mass="36170">MFFYVIAILTICWWWVWRERDRLKITNLTGKYIFITGCDTGFGNLAARTFDKKGFRVFASCLTETGAEALKAASSERLQTLQLDVTDSDNVKKVAERIKAEVGSEGLWGLINNAGIIGPTGPTDWLKIEHFRAPIEVNLIGLINVTLNMLPLVKKAKGRIVNISSIGGRLAVNGGGYFPSKYGLEGFNDSLRRDMIAFGVKVSCIEPGLFNTELSNQTKVIKEREAIWNQLPPATKKQYGEGYLQEGKAFLAYFVLKGQMMSMNTDFSLVVQCMEHALTSLHPHTRYPVGRDAKLLWIPLSNMPAAIQDFVLLRNKVKLADTSAG</sequence>
<dbReference type="PANTHER" id="PTHR43313:SF15">
    <property type="entry name" value="DEHYDROGENASE_REDUCTASE SDR FAMILY MEMBER 9"/>
    <property type="match status" value="1"/>
</dbReference>